<dbReference type="InterPro" id="IPR051202">
    <property type="entry name" value="Peptidase_C40"/>
</dbReference>
<dbReference type="OrthoDB" id="9813368at2"/>
<dbReference type="Gene3D" id="3.90.1720.10">
    <property type="entry name" value="endopeptidase domain like (from Nostoc punctiforme)"/>
    <property type="match status" value="1"/>
</dbReference>
<dbReference type="InterPro" id="IPR038765">
    <property type="entry name" value="Papain-like_cys_pep_sf"/>
</dbReference>
<dbReference type="PANTHER" id="PTHR47053:SF1">
    <property type="entry name" value="MUREIN DD-ENDOPEPTIDASE MEPH-RELATED"/>
    <property type="match status" value="1"/>
</dbReference>
<evidence type="ECO:0000256" key="2">
    <source>
        <dbReference type="ARBA" id="ARBA00022670"/>
    </source>
</evidence>
<dbReference type="AlphaFoldDB" id="A0A1G9MY40"/>
<sequence length="418" mass="46140">MKITSAKGEAAVPPTFLGLPLVWICLVLSALSACQKPPAREQVEYQALVDSLQNVYAPDRRTARFDVELDSTSSPTFRLVGETDQPEAHQALQHLLKSQGFAGEVAVQLLPDTTLPTTRGLVRLSVANLRTDPRHSAELATQALLGTPVRVLKKEGGWYMVQTPDRYIAWVDAGGLTLPADSSYAAWEQSEKIIVLSRATYALEEPRAEAASVSDLVAGDLLQRLGEQAGYYEVGFPDGRTAWLAKEDARPWRDWATATQPTETNLVASARTLMGTPYLWGGTSTKGVDCSGFTKTVYLLNGWILPRDASQQVLVGQQIEPNEDFSNLRPGDLLFFGRPATDSTRERVVHVGMWIGDREFIHASGQVRISSVDPTAENYDAYERNRFLRAKRLLQSGDRLPNGLVPATQLYEWGRVNQ</sequence>
<evidence type="ECO:0000256" key="3">
    <source>
        <dbReference type="ARBA" id="ARBA00022801"/>
    </source>
</evidence>
<evidence type="ECO:0000259" key="6">
    <source>
        <dbReference type="PROSITE" id="PS51935"/>
    </source>
</evidence>
<reference evidence="7 8" key="1">
    <citation type="submission" date="2016-10" db="EMBL/GenBank/DDBJ databases">
        <authorList>
            <person name="de Groot N.N."/>
        </authorList>
    </citation>
    <scope>NUCLEOTIDE SEQUENCE [LARGE SCALE GENOMIC DNA]</scope>
    <source>
        <strain evidence="7 8">DSM 25186</strain>
    </source>
</reference>
<keyword evidence="3" id="KW-0378">Hydrolase</keyword>
<dbReference type="Proteomes" id="UP000198510">
    <property type="component" value="Unassembled WGS sequence"/>
</dbReference>
<evidence type="ECO:0000313" key="8">
    <source>
        <dbReference type="Proteomes" id="UP000198510"/>
    </source>
</evidence>
<dbReference type="Pfam" id="PF00877">
    <property type="entry name" value="NLPC_P60"/>
    <property type="match status" value="1"/>
</dbReference>
<organism evidence="7 8">
    <name type="scientific">Catalinimonas alkaloidigena</name>
    <dbReference type="NCBI Taxonomy" id="1075417"/>
    <lineage>
        <taxon>Bacteria</taxon>
        <taxon>Pseudomonadati</taxon>
        <taxon>Bacteroidota</taxon>
        <taxon>Cytophagia</taxon>
        <taxon>Cytophagales</taxon>
        <taxon>Catalimonadaceae</taxon>
        <taxon>Catalinimonas</taxon>
    </lineage>
</organism>
<comment type="similarity">
    <text evidence="1">Belongs to the peptidase C40 family.</text>
</comment>
<feature type="domain" description="SH3b" evidence="5">
    <location>
        <begin position="117"/>
        <end position="180"/>
    </location>
</feature>
<dbReference type="GO" id="GO:0008234">
    <property type="term" value="F:cysteine-type peptidase activity"/>
    <property type="evidence" value="ECO:0007669"/>
    <property type="project" value="UniProtKB-KW"/>
</dbReference>
<gene>
    <name evidence="7" type="ORF">SAMN05421823_108119</name>
</gene>
<dbReference type="Gene3D" id="2.30.30.40">
    <property type="entry name" value="SH3 Domains"/>
    <property type="match status" value="2"/>
</dbReference>
<protein>
    <submittedName>
        <fullName evidence="7">SH3 domain-containing protein</fullName>
    </submittedName>
</protein>
<evidence type="ECO:0000313" key="7">
    <source>
        <dbReference type="EMBL" id="SDL79034.1"/>
    </source>
</evidence>
<dbReference type="PROSITE" id="PS51935">
    <property type="entry name" value="NLPC_P60"/>
    <property type="match status" value="1"/>
</dbReference>
<dbReference type="SUPFAM" id="SSF82057">
    <property type="entry name" value="Prokaryotic SH3-related domain"/>
    <property type="match status" value="1"/>
</dbReference>
<dbReference type="STRING" id="1075417.SAMN05421823_108119"/>
<dbReference type="PANTHER" id="PTHR47053">
    <property type="entry name" value="MUREIN DD-ENDOPEPTIDASE MEPH-RELATED"/>
    <property type="match status" value="1"/>
</dbReference>
<dbReference type="RefSeq" id="WP_089684975.1">
    <property type="nucleotide sequence ID" value="NZ_FNFO01000008.1"/>
</dbReference>
<dbReference type="InterPro" id="IPR003646">
    <property type="entry name" value="SH3-like_bac-type"/>
</dbReference>
<dbReference type="InterPro" id="IPR041382">
    <property type="entry name" value="SH3_16"/>
</dbReference>
<dbReference type="Pfam" id="PF18348">
    <property type="entry name" value="SH3_16"/>
    <property type="match status" value="1"/>
</dbReference>
<dbReference type="SUPFAM" id="SSF54001">
    <property type="entry name" value="Cysteine proteinases"/>
    <property type="match status" value="1"/>
</dbReference>
<dbReference type="PROSITE" id="PS51257">
    <property type="entry name" value="PROKAR_LIPOPROTEIN"/>
    <property type="match status" value="1"/>
</dbReference>
<keyword evidence="2" id="KW-0645">Protease</keyword>
<dbReference type="EMBL" id="FNFO01000008">
    <property type="protein sequence ID" value="SDL79034.1"/>
    <property type="molecule type" value="Genomic_DNA"/>
</dbReference>
<evidence type="ECO:0000256" key="4">
    <source>
        <dbReference type="ARBA" id="ARBA00022807"/>
    </source>
</evidence>
<dbReference type="InterPro" id="IPR000064">
    <property type="entry name" value="NLP_P60_dom"/>
</dbReference>
<proteinExistence type="inferred from homology"/>
<evidence type="ECO:0000259" key="5">
    <source>
        <dbReference type="PROSITE" id="PS51781"/>
    </source>
</evidence>
<dbReference type="PROSITE" id="PS51781">
    <property type="entry name" value="SH3B"/>
    <property type="match status" value="1"/>
</dbReference>
<keyword evidence="4" id="KW-0788">Thiol protease</keyword>
<dbReference type="GO" id="GO:0006508">
    <property type="term" value="P:proteolysis"/>
    <property type="evidence" value="ECO:0007669"/>
    <property type="project" value="UniProtKB-KW"/>
</dbReference>
<feature type="domain" description="NlpC/P60" evidence="6">
    <location>
        <begin position="260"/>
        <end position="394"/>
    </location>
</feature>
<name>A0A1G9MY40_9BACT</name>
<accession>A0A1G9MY40</accession>
<evidence type="ECO:0000256" key="1">
    <source>
        <dbReference type="ARBA" id="ARBA00007074"/>
    </source>
</evidence>
<keyword evidence="8" id="KW-1185">Reference proteome</keyword>